<evidence type="ECO:0000313" key="5">
    <source>
        <dbReference type="Proteomes" id="UP001596053"/>
    </source>
</evidence>
<dbReference type="NCBIfam" id="TIGR00369">
    <property type="entry name" value="unchar_dom_1"/>
    <property type="match status" value="1"/>
</dbReference>
<evidence type="ECO:0000256" key="2">
    <source>
        <dbReference type="ARBA" id="ARBA00022801"/>
    </source>
</evidence>
<evidence type="ECO:0000313" key="4">
    <source>
        <dbReference type="EMBL" id="MFC5423731.1"/>
    </source>
</evidence>
<proteinExistence type="inferred from homology"/>
<dbReference type="GO" id="GO:0016787">
    <property type="term" value="F:hydrolase activity"/>
    <property type="evidence" value="ECO:0007669"/>
    <property type="project" value="UniProtKB-KW"/>
</dbReference>
<dbReference type="PANTHER" id="PTHR43240">
    <property type="entry name" value="1,4-DIHYDROXY-2-NAPHTHOYL-COA THIOESTERASE 1"/>
    <property type="match status" value="1"/>
</dbReference>
<feature type="domain" description="Thioesterase" evidence="3">
    <location>
        <begin position="60"/>
        <end position="130"/>
    </location>
</feature>
<dbReference type="InterPro" id="IPR029069">
    <property type="entry name" value="HotDog_dom_sf"/>
</dbReference>
<dbReference type="CDD" id="cd03443">
    <property type="entry name" value="PaaI_thioesterase"/>
    <property type="match status" value="1"/>
</dbReference>
<evidence type="ECO:0000259" key="3">
    <source>
        <dbReference type="Pfam" id="PF03061"/>
    </source>
</evidence>
<dbReference type="InterPro" id="IPR006683">
    <property type="entry name" value="Thioestr_dom"/>
</dbReference>
<dbReference type="Proteomes" id="UP001596053">
    <property type="component" value="Unassembled WGS sequence"/>
</dbReference>
<keyword evidence="5" id="KW-1185">Reference proteome</keyword>
<dbReference type="Pfam" id="PF03061">
    <property type="entry name" value="4HBT"/>
    <property type="match status" value="1"/>
</dbReference>
<reference evidence="5" key="1">
    <citation type="journal article" date="2019" name="Int. J. Syst. Evol. Microbiol.">
        <title>The Global Catalogue of Microorganisms (GCM) 10K type strain sequencing project: providing services to taxonomists for standard genome sequencing and annotation.</title>
        <authorList>
            <consortium name="The Broad Institute Genomics Platform"/>
            <consortium name="The Broad Institute Genome Sequencing Center for Infectious Disease"/>
            <person name="Wu L."/>
            <person name="Ma J."/>
        </authorList>
    </citation>
    <scope>NUCLEOTIDE SEQUENCE [LARGE SCALE GENOMIC DNA]</scope>
    <source>
        <strain evidence="5">NCAIM B.01391</strain>
    </source>
</reference>
<dbReference type="SUPFAM" id="SSF54637">
    <property type="entry name" value="Thioesterase/thiol ester dehydrase-isomerase"/>
    <property type="match status" value="1"/>
</dbReference>
<organism evidence="4 5">
    <name type="scientific">Bosea eneae</name>
    <dbReference type="NCBI Taxonomy" id="151454"/>
    <lineage>
        <taxon>Bacteria</taxon>
        <taxon>Pseudomonadati</taxon>
        <taxon>Pseudomonadota</taxon>
        <taxon>Alphaproteobacteria</taxon>
        <taxon>Hyphomicrobiales</taxon>
        <taxon>Boseaceae</taxon>
        <taxon>Bosea</taxon>
    </lineage>
</organism>
<dbReference type="EC" id="3.1.2.-" evidence="4"/>
<sequence>MQRPETLWKTVWSLDDLALLMRGTFAEQLGIRFIEIGADWLSADLSVLPAQVQGVGLMQAGVALTLAEAVATLASQMAVEAETHSVCGLDIKANHCRLLSPGETIRATARPLYLGRQTHEWEVHIDARGGDRLVCVARLTTAIKTRAGEPVRAAA</sequence>
<gene>
    <name evidence="4" type="ORF">ACFPOB_29805</name>
</gene>
<protein>
    <submittedName>
        <fullName evidence="4">PaaI family thioesterase</fullName>
        <ecNumber evidence="4">3.1.2.-</ecNumber>
    </submittedName>
</protein>
<dbReference type="Gene3D" id="3.10.129.10">
    <property type="entry name" value="Hotdog Thioesterase"/>
    <property type="match status" value="1"/>
</dbReference>
<evidence type="ECO:0000256" key="1">
    <source>
        <dbReference type="ARBA" id="ARBA00008324"/>
    </source>
</evidence>
<name>A0ABW0J0W9_9HYPH</name>
<accession>A0ABW0J0W9</accession>
<dbReference type="EMBL" id="JBHSLW010000104">
    <property type="protein sequence ID" value="MFC5423731.1"/>
    <property type="molecule type" value="Genomic_DNA"/>
</dbReference>
<dbReference type="InterPro" id="IPR003736">
    <property type="entry name" value="PAAI_dom"/>
</dbReference>
<comment type="similarity">
    <text evidence="1">Belongs to the thioesterase PaaI family.</text>
</comment>
<keyword evidence="2 4" id="KW-0378">Hydrolase</keyword>
<dbReference type="PANTHER" id="PTHR43240:SF5">
    <property type="entry name" value="1,4-DIHYDROXY-2-NAPHTHOYL-COA THIOESTERASE 1"/>
    <property type="match status" value="1"/>
</dbReference>
<dbReference type="RefSeq" id="WP_377801791.1">
    <property type="nucleotide sequence ID" value="NZ_JBHSLW010000104.1"/>
</dbReference>
<comment type="caution">
    <text evidence="4">The sequence shown here is derived from an EMBL/GenBank/DDBJ whole genome shotgun (WGS) entry which is preliminary data.</text>
</comment>